<sequence length="525" mass="55511">MGNGHERQTNEFPVEIMAHIQAGASAEDDARYRNLAQPYLGFEPSREIVGAAPPSSAITDTPVHAPNYTGYIGPTHVGSMSTPPAAQGSAPTQSSVPSVGSRGFFASQPVLSIIEVPQTPLPFSFSQGNTLANQSLSFSSPARPLDNTMTPAHGGWRPTASNEVTHISETPGGSTIIPETPIGQSLPPSSNFQPSSIPSNLSFGSSGTGNSNFPRPVDPAMGTGPSLIYYPPSLAQNYELPLPSGQRLVDDGTVSEPPVSFKEIGSSSPMQIDEEPSSLPVGIPSHFRLSPPHLSNFMELSSSPPNNGGFPSSSPPNDPAAPVIPDTSSQASGASLNTIPLTQLPSSGLFIPETSSFNLSQFLPSSSQSQPMYDPKLEIDGPAPSTPTSRPPSNVLAPNTFITPALRGMQTRLNIDQGAFQPAQSRNLRVDERGYWVVDTSNWTPQQWLGTWAHLTEFIGGGAAGLSVSVRRYEDGATLRVYCFGAMVEHVWWLLFQAAEGGVVASGGRWLDVGGVMVLEIGTRQ</sequence>
<feature type="compositionally biased region" description="Low complexity" evidence="1">
    <location>
        <begin position="199"/>
        <end position="212"/>
    </location>
</feature>
<organism evidence="2 3">
    <name type="scientific">Apiospora rasikravindrae</name>
    <dbReference type="NCBI Taxonomy" id="990691"/>
    <lineage>
        <taxon>Eukaryota</taxon>
        <taxon>Fungi</taxon>
        <taxon>Dikarya</taxon>
        <taxon>Ascomycota</taxon>
        <taxon>Pezizomycotina</taxon>
        <taxon>Sordariomycetes</taxon>
        <taxon>Xylariomycetidae</taxon>
        <taxon>Amphisphaeriales</taxon>
        <taxon>Apiosporaceae</taxon>
        <taxon>Apiospora</taxon>
    </lineage>
</organism>
<evidence type="ECO:0000313" key="3">
    <source>
        <dbReference type="Proteomes" id="UP001444661"/>
    </source>
</evidence>
<feature type="compositionally biased region" description="Polar residues" evidence="1">
    <location>
        <begin position="182"/>
        <end position="198"/>
    </location>
</feature>
<dbReference type="EMBL" id="JAQQWK010000008">
    <property type="protein sequence ID" value="KAK8036147.1"/>
    <property type="molecule type" value="Genomic_DNA"/>
</dbReference>
<gene>
    <name evidence="2" type="ORF">PG993_008761</name>
</gene>
<feature type="compositionally biased region" description="Low complexity" evidence="1">
    <location>
        <begin position="301"/>
        <end position="312"/>
    </location>
</feature>
<name>A0ABR1SPC9_9PEZI</name>
<feature type="region of interest" description="Disordered" evidence="1">
    <location>
        <begin position="243"/>
        <end position="334"/>
    </location>
</feature>
<feature type="compositionally biased region" description="Low complexity" evidence="1">
    <location>
        <begin position="382"/>
        <end position="393"/>
    </location>
</feature>
<comment type="caution">
    <text evidence="2">The sequence shown here is derived from an EMBL/GenBank/DDBJ whole genome shotgun (WGS) entry which is preliminary data.</text>
</comment>
<evidence type="ECO:0000256" key="1">
    <source>
        <dbReference type="SAM" id="MobiDB-lite"/>
    </source>
</evidence>
<reference evidence="2 3" key="1">
    <citation type="submission" date="2023-01" db="EMBL/GenBank/DDBJ databases">
        <title>Analysis of 21 Apiospora genomes using comparative genomics revels a genus with tremendous synthesis potential of carbohydrate active enzymes and secondary metabolites.</title>
        <authorList>
            <person name="Sorensen T."/>
        </authorList>
    </citation>
    <scope>NUCLEOTIDE SEQUENCE [LARGE SCALE GENOMIC DNA]</scope>
    <source>
        <strain evidence="2 3">CBS 33761</strain>
    </source>
</reference>
<dbReference type="Proteomes" id="UP001444661">
    <property type="component" value="Unassembled WGS sequence"/>
</dbReference>
<feature type="region of interest" description="Disordered" evidence="1">
    <location>
        <begin position="172"/>
        <end position="213"/>
    </location>
</feature>
<feature type="compositionally biased region" description="Low complexity" evidence="1">
    <location>
        <begin position="361"/>
        <end position="371"/>
    </location>
</feature>
<protein>
    <submittedName>
        <fullName evidence="2">Uncharacterized protein</fullName>
    </submittedName>
</protein>
<proteinExistence type="predicted"/>
<keyword evidence="3" id="KW-1185">Reference proteome</keyword>
<feature type="region of interest" description="Disordered" evidence="1">
    <location>
        <begin position="361"/>
        <end position="396"/>
    </location>
</feature>
<evidence type="ECO:0000313" key="2">
    <source>
        <dbReference type="EMBL" id="KAK8036147.1"/>
    </source>
</evidence>
<accession>A0ABR1SPC9</accession>